<dbReference type="SUPFAM" id="SSF63411">
    <property type="entry name" value="LuxS/MPP-like metallohydrolase"/>
    <property type="match status" value="1"/>
</dbReference>
<dbReference type="InterPro" id="IPR011249">
    <property type="entry name" value="Metalloenz_LuxS/M16"/>
</dbReference>
<dbReference type="Proteomes" id="UP000736787">
    <property type="component" value="Unassembled WGS sequence"/>
</dbReference>
<proteinExistence type="predicted"/>
<dbReference type="Pfam" id="PF00675">
    <property type="entry name" value="Peptidase_M16"/>
    <property type="match status" value="1"/>
</dbReference>
<reference evidence="2" key="2">
    <citation type="submission" date="2018-10" db="EMBL/GenBank/DDBJ databases">
        <title>Effector identification in a new, highly contiguous assembly of the strawberry crown rot pathogen Phytophthora cactorum.</title>
        <authorList>
            <person name="Armitage A.D."/>
            <person name="Nellist C.F."/>
            <person name="Bates H."/>
            <person name="Vickerstaff R.J."/>
            <person name="Harrison R.J."/>
        </authorList>
    </citation>
    <scope>NUCLEOTIDE SEQUENCE</scope>
    <source>
        <strain evidence="2">15-7</strain>
        <strain evidence="3">4040</strain>
        <strain evidence="4">P415</strain>
        <strain evidence="5">P421</strain>
    </source>
</reference>
<sequence>MRLMQMTLLNEGPADVEGELSVEALTDTPVPPSTVPRYTLPARHTPKQVDVFRSTKENSGKESQKRRQYRCKFSEASGCGVAKLTTSTASSGLKLGSDDRAASVATIGVQLNTGARDESEETAGVSQLFAKMAFRATESRS</sequence>
<dbReference type="GO" id="GO:0046872">
    <property type="term" value="F:metal ion binding"/>
    <property type="evidence" value="ECO:0007669"/>
    <property type="project" value="InterPro"/>
</dbReference>
<dbReference type="AlphaFoldDB" id="A0A329SEE1"/>
<reference evidence="6 7" key="1">
    <citation type="submission" date="2018-01" db="EMBL/GenBank/DDBJ databases">
        <title>Draft genome of the strawberry crown rot pathogen Phytophthora cactorum.</title>
        <authorList>
            <person name="Armitage A.D."/>
            <person name="Lysoe E."/>
            <person name="Nellist C.F."/>
            <person name="Harrison R.J."/>
            <person name="Brurberg M.B."/>
        </authorList>
    </citation>
    <scope>NUCLEOTIDE SEQUENCE [LARGE SCALE GENOMIC DNA]</scope>
    <source>
        <strain evidence="6 7">10300</strain>
    </source>
</reference>
<comment type="caution">
    <text evidence="6">The sequence shown here is derived from an EMBL/GenBank/DDBJ whole genome shotgun (WGS) entry which is preliminary data.</text>
</comment>
<dbReference type="Proteomes" id="UP000735874">
    <property type="component" value="Unassembled WGS sequence"/>
</dbReference>
<dbReference type="InterPro" id="IPR011765">
    <property type="entry name" value="Pept_M16_N"/>
</dbReference>
<dbReference type="EMBL" id="MJFZ01000176">
    <property type="protein sequence ID" value="RAW35203.1"/>
    <property type="molecule type" value="Genomic_DNA"/>
</dbReference>
<evidence type="ECO:0000313" key="6">
    <source>
        <dbReference type="EMBL" id="RAW35203.1"/>
    </source>
</evidence>
<evidence type="ECO:0000313" key="2">
    <source>
        <dbReference type="EMBL" id="KAG2855316.1"/>
    </source>
</evidence>
<dbReference type="Proteomes" id="UP000760860">
    <property type="component" value="Unassembled WGS sequence"/>
</dbReference>
<dbReference type="EMBL" id="RCMG01000382">
    <property type="protein sequence ID" value="KAG2855316.1"/>
    <property type="molecule type" value="Genomic_DNA"/>
</dbReference>
<dbReference type="EMBL" id="RCML01000232">
    <property type="protein sequence ID" value="KAG2984447.1"/>
    <property type="molecule type" value="Genomic_DNA"/>
</dbReference>
<dbReference type="EMBL" id="RCMV01000534">
    <property type="protein sequence ID" value="KAG3215771.1"/>
    <property type="molecule type" value="Genomic_DNA"/>
</dbReference>
<gene>
    <name evidence="6" type="ORF">PC110_g8501</name>
    <name evidence="2" type="ORF">PC113_g12542</name>
    <name evidence="3" type="ORF">PC117_g7734</name>
    <name evidence="4" type="ORF">PC118_g8846</name>
    <name evidence="5" type="ORF">PC129_g13366</name>
</gene>
<dbReference type="Proteomes" id="UP000697107">
    <property type="component" value="Unassembled WGS sequence"/>
</dbReference>
<dbReference type="OrthoDB" id="128286at2759"/>
<dbReference type="STRING" id="29920.A0A329SEE1"/>
<evidence type="ECO:0000313" key="3">
    <source>
        <dbReference type="EMBL" id="KAG2946287.1"/>
    </source>
</evidence>
<evidence type="ECO:0000259" key="1">
    <source>
        <dbReference type="Pfam" id="PF00675"/>
    </source>
</evidence>
<feature type="domain" description="Peptidase M16 N-terminal" evidence="1">
    <location>
        <begin position="99"/>
        <end position="141"/>
    </location>
</feature>
<dbReference type="EMBL" id="RCMK01000161">
    <property type="protein sequence ID" value="KAG2946287.1"/>
    <property type="molecule type" value="Genomic_DNA"/>
</dbReference>
<evidence type="ECO:0000313" key="7">
    <source>
        <dbReference type="Proteomes" id="UP000251314"/>
    </source>
</evidence>
<accession>A0A329SEE1</accession>
<evidence type="ECO:0000313" key="4">
    <source>
        <dbReference type="EMBL" id="KAG2984447.1"/>
    </source>
</evidence>
<name>A0A329SEE1_9STRA</name>
<protein>
    <recommendedName>
        <fullName evidence="1">Peptidase M16 N-terminal domain-containing protein</fullName>
    </recommendedName>
</protein>
<dbReference type="Proteomes" id="UP000251314">
    <property type="component" value="Unassembled WGS sequence"/>
</dbReference>
<evidence type="ECO:0000313" key="5">
    <source>
        <dbReference type="EMBL" id="KAG3215771.1"/>
    </source>
</evidence>
<keyword evidence="7" id="KW-1185">Reference proteome</keyword>
<dbReference type="VEuPathDB" id="FungiDB:PC110_g8501"/>
<dbReference type="Gene3D" id="3.30.830.10">
    <property type="entry name" value="Metalloenzyme, LuxS/M16 peptidase-like"/>
    <property type="match status" value="1"/>
</dbReference>
<organism evidence="6 7">
    <name type="scientific">Phytophthora cactorum</name>
    <dbReference type="NCBI Taxonomy" id="29920"/>
    <lineage>
        <taxon>Eukaryota</taxon>
        <taxon>Sar</taxon>
        <taxon>Stramenopiles</taxon>
        <taxon>Oomycota</taxon>
        <taxon>Peronosporomycetes</taxon>
        <taxon>Peronosporales</taxon>
        <taxon>Peronosporaceae</taxon>
        <taxon>Phytophthora</taxon>
    </lineage>
</organism>